<dbReference type="GeneID" id="34575672"/>
<proteinExistence type="predicted"/>
<reference evidence="1 2" key="1">
    <citation type="journal article" date="2016" name="Sci. Rep.">
        <title>Penicillium arizonense, a new, genome sequenced fungal species, reveals a high chemical diversity in secreted metabolites.</title>
        <authorList>
            <person name="Grijseels S."/>
            <person name="Nielsen J.C."/>
            <person name="Randelovic M."/>
            <person name="Nielsen J."/>
            <person name="Nielsen K.F."/>
            <person name="Workman M."/>
            <person name="Frisvad J.C."/>
        </authorList>
    </citation>
    <scope>NUCLEOTIDE SEQUENCE [LARGE SCALE GENOMIC DNA]</scope>
    <source>
        <strain evidence="1 2">CBS 141311</strain>
    </source>
</reference>
<keyword evidence="2" id="KW-1185">Reference proteome</keyword>
<dbReference type="RefSeq" id="XP_022489245.1">
    <property type="nucleotide sequence ID" value="XM_022630938.1"/>
</dbReference>
<comment type="caution">
    <text evidence="1">The sequence shown here is derived from an EMBL/GenBank/DDBJ whole genome shotgun (WGS) entry which is preliminary data.</text>
</comment>
<name>A0A1F5LKR1_PENAI</name>
<dbReference type="STRING" id="1835702.A0A1F5LKR1"/>
<evidence type="ECO:0000313" key="2">
    <source>
        <dbReference type="Proteomes" id="UP000177622"/>
    </source>
</evidence>
<dbReference type="AlphaFoldDB" id="A0A1F5LKR1"/>
<evidence type="ECO:0000313" key="1">
    <source>
        <dbReference type="EMBL" id="OGE53808.1"/>
    </source>
</evidence>
<protein>
    <submittedName>
        <fullName evidence="1">Uncharacterized protein</fullName>
    </submittedName>
</protein>
<accession>A0A1F5LKR1</accession>
<dbReference type="EMBL" id="LXJU01000007">
    <property type="protein sequence ID" value="OGE53808.1"/>
    <property type="molecule type" value="Genomic_DNA"/>
</dbReference>
<dbReference type="Proteomes" id="UP000177622">
    <property type="component" value="Unassembled WGS sequence"/>
</dbReference>
<gene>
    <name evidence="1" type="ORF">PENARI_c007G05342</name>
</gene>
<sequence length="108" mass="12170">MAQHISNLQQQNPNADFKASEQWWTPSVDLGADLQETLGPAVNNQLKACITKAFERKCSREAMTEARNEQLWAQVHQTAALLVTDYSKLTDLLDLQSRILSVKPYLAL</sequence>
<dbReference type="OrthoDB" id="4525706at2759"/>
<organism evidence="1 2">
    <name type="scientific">Penicillium arizonense</name>
    <dbReference type="NCBI Taxonomy" id="1835702"/>
    <lineage>
        <taxon>Eukaryota</taxon>
        <taxon>Fungi</taxon>
        <taxon>Dikarya</taxon>
        <taxon>Ascomycota</taxon>
        <taxon>Pezizomycotina</taxon>
        <taxon>Eurotiomycetes</taxon>
        <taxon>Eurotiomycetidae</taxon>
        <taxon>Eurotiales</taxon>
        <taxon>Aspergillaceae</taxon>
        <taxon>Penicillium</taxon>
    </lineage>
</organism>